<gene>
    <name evidence="2" type="ORF">HNQ79_003095</name>
</gene>
<dbReference type="AlphaFoldDB" id="A0A7X0HFC0"/>
<dbReference type="EMBL" id="JACHEM010000007">
    <property type="protein sequence ID" value="MBB6436622.1"/>
    <property type="molecule type" value="Genomic_DNA"/>
</dbReference>
<organism evidence="2 3">
    <name type="scientific">Streptomyces candidus</name>
    <dbReference type="NCBI Taxonomy" id="67283"/>
    <lineage>
        <taxon>Bacteria</taxon>
        <taxon>Bacillati</taxon>
        <taxon>Actinomycetota</taxon>
        <taxon>Actinomycetes</taxon>
        <taxon>Kitasatosporales</taxon>
        <taxon>Streptomycetaceae</taxon>
        <taxon>Streptomyces</taxon>
    </lineage>
</organism>
<feature type="transmembrane region" description="Helical" evidence="1">
    <location>
        <begin position="43"/>
        <end position="65"/>
    </location>
</feature>
<reference evidence="2 3" key="1">
    <citation type="submission" date="2020-08" db="EMBL/GenBank/DDBJ databases">
        <title>Genomic Encyclopedia of Type Strains, Phase IV (KMG-IV): sequencing the most valuable type-strain genomes for metagenomic binning, comparative biology and taxonomic classification.</title>
        <authorList>
            <person name="Goeker M."/>
        </authorList>
    </citation>
    <scope>NUCLEOTIDE SEQUENCE [LARGE SCALE GENOMIC DNA]</scope>
    <source>
        <strain evidence="2 3">DSM 40141</strain>
    </source>
</reference>
<protein>
    <submittedName>
        <fullName evidence="2">Uncharacterized protein</fullName>
    </submittedName>
</protein>
<keyword evidence="3" id="KW-1185">Reference proteome</keyword>
<proteinExistence type="predicted"/>
<sequence>MTVSTMGTARTRTAPPARTTHAVPEYFEAVTVHRAGRRMGVSVLAGVLAMFGWTGGMIYTISGWISGS</sequence>
<comment type="caution">
    <text evidence="2">The sequence shown here is derived from an EMBL/GenBank/DDBJ whole genome shotgun (WGS) entry which is preliminary data.</text>
</comment>
<dbReference type="Proteomes" id="UP000540423">
    <property type="component" value="Unassembled WGS sequence"/>
</dbReference>
<accession>A0A7X0HFC0</accession>
<evidence type="ECO:0000313" key="3">
    <source>
        <dbReference type="Proteomes" id="UP000540423"/>
    </source>
</evidence>
<name>A0A7X0HFC0_9ACTN</name>
<dbReference type="InterPro" id="IPR059130">
    <property type="entry name" value="MmpA_put"/>
</dbReference>
<keyword evidence="1" id="KW-0812">Transmembrane</keyword>
<keyword evidence="1" id="KW-0472">Membrane</keyword>
<dbReference type="NCBIfam" id="NF046122">
    <property type="entry name" value="morpho_MmpA"/>
    <property type="match status" value="1"/>
</dbReference>
<keyword evidence="1" id="KW-1133">Transmembrane helix</keyword>
<evidence type="ECO:0000256" key="1">
    <source>
        <dbReference type="SAM" id="Phobius"/>
    </source>
</evidence>
<evidence type="ECO:0000313" key="2">
    <source>
        <dbReference type="EMBL" id="MBB6436622.1"/>
    </source>
</evidence>
<dbReference type="RefSeq" id="WP_185031641.1">
    <property type="nucleotide sequence ID" value="NZ_BNBN01000010.1"/>
</dbReference>